<feature type="compositionally biased region" description="Acidic residues" evidence="1">
    <location>
        <begin position="168"/>
        <end position="177"/>
    </location>
</feature>
<keyword evidence="3" id="KW-1185">Reference proteome</keyword>
<dbReference type="AlphaFoldDB" id="A0AA36JJG0"/>
<name>A0AA36JJG0_9DINO</name>
<feature type="compositionally biased region" description="Basic and acidic residues" evidence="1">
    <location>
        <begin position="45"/>
        <end position="56"/>
    </location>
</feature>
<evidence type="ECO:0000313" key="3">
    <source>
        <dbReference type="Proteomes" id="UP001178507"/>
    </source>
</evidence>
<proteinExistence type="predicted"/>
<dbReference type="Proteomes" id="UP001178507">
    <property type="component" value="Unassembled WGS sequence"/>
</dbReference>
<dbReference type="EMBL" id="CAUJNA010003669">
    <property type="protein sequence ID" value="CAJ1407357.1"/>
    <property type="molecule type" value="Genomic_DNA"/>
</dbReference>
<feature type="compositionally biased region" description="Basic and acidic residues" evidence="1">
    <location>
        <begin position="85"/>
        <end position="94"/>
    </location>
</feature>
<feature type="compositionally biased region" description="Basic and acidic residues" evidence="1">
    <location>
        <begin position="63"/>
        <end position="76"/>
    </location>
</feature>
<feature type="region of interest" description="Disordered" evidence="1">
    <location>
        <begin position="1"/>
        <end position="177"/>
    </location>
</feature>
<sequence length="177" mass="19141">MADALRFAWNKKSAGAAPRPPLAKPSGGLTIAQEAAANAGELPDEEKQRKRLEAWKKVQGAKDAGEKPSEIEEKMGKVQAALKEVNQRNRDLGVRKKKKRKRSSSSSSDVMITSTDNTDLIITRADTQQPARRRVPIAAGGPIQLDEEVAASPEQEKVKEAAEAAPPGEDEDGMTFL</sequence>
<accession>A0AA36JJG0</accession>
<reference evidence="2" key="1">
    <citation type="submission" date="2023-08" db="EMBL/GenBank/DDBJ databases">
        <authorList>
            <person name="Chen Y."/>
            <person name="Shah S."/>
            <person name="Dougan E. K."/>
            <person name="Thang M."/>
            <person name="Chan C."/>
        </authorList>
    </citation>
    <scope>NUCLEOTIDE SEQUENCE</scope>
</reference>
<protein>
    <submittedName>
        <fullName evidence="2">Uncharacterized protein</fullName>
    </submittedName>
</protein>
<evidence type="ECO:0000256" key="1">
    <source>
        <dbReference type="SAM" id="MobiDB-lite"/>
    </source>
</evidence>
<evidence type="ECO:0000313" key="2">
    <source>
        <dbReference type="EMBL" id="CAJ1407357.1"/>
    </source>
</evidence>
<organism evidence="2 3">
    <name type="scientific">Effrenium voratum</name>
    <dbReference type="NCBI Taxonomy" id="2562239"/>
    <lineage>
        <taxon>Eukaryota</taxon>
        <taxon>Sar</taxon>
        <taxon>Alveolata</taxon>
        <taxon>Dinophyceae</taxon>
        <taxon>Suessiales</taxon>
        <taxon>Symbiodiniaceae</taxon>
        <taxon>Effrenium</taxon>
    </lineage>
</organism>
<feature type="compositionally biased region" description="Polar residues" evidence="1">
    <location>
        <begin position="109"/>
        <end position="130"/>
    </location>
</feature>
<comment type="caution">
    <text evidence="2">The sequence shown here is derived from an EMBL/GenBank/DDBJ whole genome shotgun (WGS) entry which is preliminary data.</text>
</comment>
<gene>
    <name evidence="2" type="ORF">EVOR1521_LOCUS29077</name>
</gene>